<dbReference type="PROSITE" id="PS00138">
    <property type="entry name" value="SUBTILASE_SER"/>
    <property type="match status" value="1"/>
</dbReference>
<feature type="active site" description="Charge relay system" evidence="5">
    <location>
        <position position="329"/>
    </location>
</feature>
<dbReference type="InterPro" id="IPR015500">
    <property type="entry name" value="Peptidase_S8_subtilisin-rel"/>
</dbReference>
<feature type="active site" description="Charge relay system" evidence="5">
    <location>
        <position position="169"/>
    </location>
</feature>
<keyword evidence="6" id="KW-0732">Signal</keyword>
<keyword evidence="3 5" id="KW-0378">Hydrolase</keyword>
<evidence type="ECO:0000256" key="2">
    <source>
        <dbReference type="ARBA" id="ARBA00022670"/>
    </source>
</evidence>
<gene>
    <name evidence="8" type="ORF">AVDCRST_MAG67-2342</name>
</gene>
<evidence type="ECO:0000256" key="5">
    <source>
        <dbReference type="PROSITE-ProRule" id="PRU01240"/>
    </source>
</evidence>
<dbReference type="Gene3D" id="3.40.50.200">
    <property type="entry name" value="Peptidase S8/S53 domain"/>
    <property type="match status" value="1"/>
</dbReference>
<dbReference type="SUPFAM" id="SSF52743">
    <property type="entry name" value="Subtilisin-like"/>
    <property type="match status" value="1"/>
</dbReference>
<evidence type="ECO:0000313" key="8">
    <source>
        <dbReference type="EMBL" id="CAA9503780.1"/>
    </source>
</evidence>
<dbReference type="InterPro" id="IPR000209">
    <property type="entry name" value="Peptidase_S8/S53_dom"/>
</dbReference>
<organism evidence="8">
    <name type="scientific">uncultured Solirubrobacteraceae bacterium</name>
    <dbReference type="NCBI Taxonomy" id="1162706"/>
    <lineage>
        <taxon>Bacteria</taxon>
        <taxon>Bacillati</taxon>
        <taxon>Actinomycetota</taxon>
        <taxon>Thermoleophilia</taxon>
        <taxon>Solirubrobacterales</taxon>
        <taxon>Solirubrobacteraceae</taxon>
        <taxon>environmental samples</taxon>
    </lineage>
</organism>
<dbReference type="Pfam" id="PF00082">
    <property type="entry name" value="Peptidase_S8"/>
    <property type="match status" value="1"/>
</dbReference>
<sequence>MRLLALCAAVAAFTAVAVTPAQAYDERPMRLPATGAGAFAASSEPSTWLIAAEPRTAQADAIARRFGATKLRVGDVYKVVRPRARAFAAALRAVGGLRYAEPNAVLQRTSALDAAPDGYARGYVVAPGLAPPAPGAASIAVIDDLVDVTHPDLAANTRQLNPGPVLGEHGTMVASAAAGAFNGGGVVGIFPSAPVLSVGLPPAISCADAANGIIAATRAGAKIINLSFGSPNDCASLFGTVQVAYAAGSLVVAAGGNEFAAGNPVIYPAAYPHVLSVAALDPNLASSGFSSENTAIDVAAPGINIPLAIPGAFDKDGSVDGVTLASGTSFAAPIVAGAAAWLATARPNLSNGQLSDVLRRSARDVGAPGYDPGTGFGLIQMAPALALPEPEPDVLEPNDGISFIDGSVFTRPDPYVWTGGRRRSLGGTADRVEDPIDVYRIRLPARSRARIRLRALFGNPDLFIFRSDAKSVQDNSKILTRSRRGTRLTDSVKISNRGRSARRFYVVVPVGSNTAGALNASYRLEFQRIRSR</sequence>
<evidence type="ECO:0000259" key="7">
    <source>
        <dbReference type="Pfam" id="PF00082"/>
    </source>
</evidence>
<dbReference type="PROSITE" id="PS00137">
    <property type="entry name" value="SUBTILASE_HIS"/>
    <property type="match status" value="1"/>
</dbReference>
<evidence type="ECO:0000256" key="4">
    <source>
        <dbReference type="ARBA" id="ARBA00022825"/>
    </source>
</evidence>
<dbReference type="InterPro" id="IPR036852">
    <property type="entry name" value="Peptidase_S8/S53_dom_sf"/>
</dbReference>
<name>A0A6J4SS76_9ACTN</name>
<accession>A0A6J4SS76</accession>
<dbReference type="PANTHER" id="PTHR43806:SF11">
    <property type="entry name" value="CEREVISIN-RELATED"/>
    <property type="match status" value="1"/>
</dbReference>
<comment type="similarity">
    <text evidence="1 5">Belongs to the peptidase S8 family.</text>
</comment>
<dbReference type="InterPro" id="IPR022398">
    <property type="entry name" value="Peptidase_S8_His-AS"/>
</dbReference>
<dbReference type="AlphaFoldDB" id="A0A6J4SS76"/>
<feature type="signal peptide" evidence="6">
    <location>
        <begin position="1"/>
        <end position="23"/>
    </location>
</feature>
<dbReference type="PRINTS" id="PR00723">
    <property type="entry name" value="SUBTILISIN"/>
</dbReference>
<protein>
    <recommendedName>
        <fullName evidence="7">Peptidase S8/S53 domain-containing protein</fullName>
    </recommendedName>
</protein>
<feature type="active site" description="Charge relay system" evidence="5">
    <location>
        <position position="143"/>
    </location>
</feature>
<feature type="domain" description="Peptidase S8/S53" evidence="7">
    <location>
        <begin position="137"/>
        <end position="377"/>
    </location>
</feature>
<proteinExistence type="inferred from homology"/>
<keyword evidence="2 5" id="KW-0645">Protease</keyword>
<dbReference type="GO" id="GO:0006508">
    <property type="term" value="P:proteolysis"/>
    <property type="evidence" value="ECO:0007669"/>
    <property type="project" value="UniProtKB-KW"/>
</dbReference>
<dbReference type="GO" id="GO:0004252">
    <property type="term" value="F:serine-type endopeptidase activity"/>
    <property type="evidence" value="ECO:0007669"/>
    <property type="project" value="UniProtKB-UniRule"/>
</dbReference>
<dbReference type="EMBL" id="CADCVQ010000087">
    <property type="protein sequence ID" value="CAA9503780.1"/>
    <property type="molecule type" value="Genomic_DNA"/>
</dbReference>
<reference evidence="8" key="1">
    <citation type="submission" date="2020-02" db="EMBL/GenBank/DDBJ databases">
        <authorList>
            <person name="Meier V. D."/>
        </authorList>
    </citation>
    <scope>NUCLEOTIDE SEQUENCE</scope>
    <source>
        <strain evidence="8">AVDCRST_MAG67</strain>
    </source>
</reference>
<feature type="chain" id="PRO_5026816421" description="Peptidase S8/S53 domain-containing protein" evidence="6">
    <location>
        <begin position="24"/>
        <end position="532"/>
    </location>
</feature>
<evidence type="ECO:0000256" key="6">
    <source>
        <dbReference type="SAM" id="SignalP"/>
    </source>
</evidence>
<evidence type="ECO:0000256" key="1">
    <source>
        <dbReference type="ARBA" id="ARBA00011073"/>
    </source>
</evidence>
<keyword evidence="4 5" id="KW-0720">Serine protease</keyword>
<dbReference type="PROSITE" id="PS51892">
    <property type="entry name" value="SUBTILASE"/>
    <property type="match status" value="1"/>
</dbReference>
<dbReference type="PANTHER" id="PTHR43806">
    <property type="entry name" value="PEPTIDASE S8"/>
    <property type="match status" value="1"/>
</dbReference>
<evidence type="ECO:0000256" key="3">
    <source>
        <dbReference type="ARBA" id="ARBA00022801"/>
    </source>
</evidence>
<dbReference type="InterPro" id="IPR050131">
    <property type="entry name" value="Peptidase_S8_subtilisin-like"/>
</dbReference>
<dbReference type="InterPro" id="IPR023828">
    <property type="entry name" value="Peptidase_S8_Ser-AS"/>
</dbReference>